<gene>
    <name evidence="1" type="ORF">AFUS01_LOCUS26490</name>
</gene>
<keyword evidence="2" id="KW-1185">Reference proteome</keyword>
<name>A0A8J2KJV3_9HEXA</name>
<evidence type="ECO:0000313" key="2">
    <source>
        <dbReference type="Proteomes" id="UP000708208"/>
    </source>
</evidence>
<feature type="non-terminal residue" evidence="1">
    <location>
        <position position="63"/>
    </location>
</feature>
<organism evidence="1 2">
    <name type="scientific">Allacma fusca</name>
    <dbReference type="NCBI Taxonomy" id="39272"/>
    <lineage>
        <taxon>Eukaryota</taxon>
        <taxon>Metazoa</taxon>
        <taxon>Ecdysozoa</taxon>
        <taxon>Arthropoda</taxon>
        <taxon>Hexapoda</taxon>
        <taxon>Collembola</taxon>
        <taxon>Symphypleona</taxon>
        <taxon>Sminthuridae</taxon>
        <taxon>Allacma</taxon>
    </lineage>
</organism>
<protein>
    <submittedName>
        <fullName evidence="1">Uncharacterized protein</fullName>
    </submittedName>
</protein>
<evidence type="ECO:0000313" key="1">
    <source>
        <dbReference type="EMBL" id="CAG7815840.1"/>
    </source>
</evidence>
<dbReference type="EMBL" id="CAJVCH010353976">
    <property type="protein sequence ID" value="CAG7815840.1"/>
    <property type="molecule type" value="Genomic_DNA"/>
</dbReference>
<dbReference type="AlphaFoldDB" id="A0A8J2KJV3"/>
<proteinExistence type="predicted"/>
<dbReference type="Proteomes" id="UP000708208">
    <property type="component" value="Unassembled WGS sequence"/>
</dbReference>
<comment type="caution">
    <text evidence="1">The sequence shown here is derived from an EMBL/GenBank/DDBJ whole genome shotgun (WGS) entry which is preliminary data.</text>
</comment>
<reference evidence="1" key="1">
    <citation type="submission" date="2021-06" db="EMBL/GenBank/DDBJ databases">
        <authorList>
            <person name="Hodson N. C."/>
            <person name="Mongue J. A."/>
            <person name="Jaron S. K."/>
        </authorList>
    </citation>
    <scope>NUCLEOTIDE SEQUENCE</scope>
</reference>
<accession>A0A8J2KJV3</accession>
<sequence>MDMTEGGKRNSGCRSVVNQQEWMAFLGKVFLFKPISSYCVVIDSGYGSSKERQEYGGDDDEGT</sequence>